<dbReference type="GO" id="GO:0005886">
    <property type="term" value="C:plasma membrane"/>
    <property type="evidence" value="ECO:0007669"/>
    <property type="project" value="InterPro"/>
</dbReference>
<accession>A0A562WQX8</accession>
<dbReference type="PROSITE" id="PS00430">
    <property type="entry name" value="TONB_DEPENDENT_REC_1"/>
    <property type="match status" value="1"/>
</dbReference>
<dbReference type="PANTHER" id="PTHR37481">
    <property type="entry name" value="LIPOPOLYSACCHARIDE EXPORT SYSTEM PROTEIN LPTC"/>
    <property type="match status" value="1"/>
</dbReference>
<evidence type="ECO:0000313" key="7">
    <source>
        <dbReference type="Proteomes" id="UP000319449"/>
    </source>
</evidence>
<dbReference type="InterPro" id="IPR026265">
    <property type="entry name" value="LptC"/>
</dbReference>
<keyword evidence="3" id="KW-0812">Transmembrane</keyword>
<dbReference type="GO" id="GO:0017089">
    <property type="term" value="F:glycolipid transfer activity"/>
    <property type="evidence" value="ECO:0007669"/>
    <property type="project" value="TreeGrafter"/>
</dbReference>
<keyword evidence="1" id="KW-1003">Cell membrane</keyword>
<keyword evidence="4" id="KW-1133">Transmembrane helix</keyword>
<dbReference type="EMBL" id="VLLN01000004">
    <property type="protein sequence ID" value="TWJ32566.1"/>
    <property type="molecule type" value="Genomic_DNA"/>
</dbReference>
<dbReference type="RefSeq" id="WP_145019120.1">
    <property type="nucleotide sequence ID" value="NZ_VLLN01000004.1"/>
</dbReference>
<evidence type="ECO:0000256" key="3">
    <source>
        <dbReference type="ARBA" id="ARBA00022692"/>
    </source>
</evidence>
<reference evidence="6 7" key="1">
    <citation type="submission" date="2019-07" db="EMBL/GenBank/DDBJ databases">
        <title>Genomic Encyclopedia of Archaeal and Bacterial Type Strains, Phase II (KMG-II): from individual species to whole genera.</title>
        <authorList>
            <person name="Goeker M."/>
        </authorList>
    </citation>
    <scope>NUCLEOTIDE SEQUENCE [LARGE SCALE GENOMIC DNA]</scope>
    <source>
        <strain evidence="6 7">ATCC BAA-1139</strain>
    </source>
</reference>
<dbReference type="InterPro" id="IPR010664">
    <property type="entry name" value="LipoPS_assembly_LptC-rel"/>
</dbReference>
<dbReference type="GO" id="GO:0030288">
    <property type="term" value="C:outer membrane-bounded periplasmic space"/>
    <property type="evidence" value="ECO:0007669"/>
    <property type="project" value="TreeGrafter"/>
</dbReference>
<evidence type="ECO:0000256" key="5">
    <source>
        <dbReference type="ARBA" id="ARBA00023136"/>
    </source>
</evidence>
<dbReference type="GO" id="GO:0015221">
    <property type="term" value="F:lipopolysaccharide transmembrane transporter activity"/>
    <property type="evidence" value="ECO:0007669"/>
    <property type="project" value="InterPro"/>
</dbReference>
<keyword evidence="5" id="KW-0472">Membrane</keyword>
<evidence type="ECO:0000256" key="4">
    <source>
        <dbReference type="ARBA" id="ARBA00022989"/>
    </source>
</evidence>
<dbReference type="AlphaFoldDB" id="A0A562WQX8"/>
<organism evidence="6 7">
    <name type="scientific">Geobacter argillaceus</name>
    <dbReference type="NCBI Taxonomy" id="345631"/>
    <lineage>
        <taxon>Bacteria</taxon>
        <taxon>Pseudomonadati</taxon>
        <taxon>Thermodesulfobacteriota</taxon>
        <taxon>Desulfuromonadia</taxon>
        <taxon>Geobacterales</taxon>
        <taxon>Geobacteraceae</taxon>
        <taxon>Geobacter</taxon>
    </lineage>
</organism>
<dbReference type="PANTHER" id="PTHR37481:SF1">
    <property type="entry name" value="LIPOPOLYSACCHARIDE EXPORT SYSTEM PROTEIN LPTC"/>
    <property type="match status" value="1"/>
</dbReference>
<evidence type="ECO:0000313" key="6">
    <source>
        <dbReference type="EMBL" id="TWJ32566.1"/>
    </source>
</evidence>
<gene>
    <name evidence="6" type="ORF">JN12_01008</name>
</gene>
<protein>
    <submittedName>
        <fullName evidence="6">LPS export ABC transporter protein LptC</fullName>
    </submittedName>
</protein>
<dbReference type="InterPro" id="IPR010916">
    <property type="entry name" value="TonB_box_CS"/>
</dbReference>
<dbReference type="Pfam" id="PF06835">
    <property type="entry name" value="LptC"/>
    <property type="match status" value="1"/>
</dbReference>
<keyword evidence="7" id="KW-1185">Reference proteome</keyword>
<dbReference type="Gene3D" id="2.60.450.10">
    <property type="entry name" value="Lipopolysaccharide (LPS) transport protein A like domain"/>
    <property type="match status" value="1"/>
</dbReference>
<dbReference type="Proteomes" id="UP000319449">
    <property type="component" value="Unassembled WGS sequence"/>
</dbReference>
<sequence length="190" mass="20750">MPKNNKFRHLLGWGLLLAVLFLSVYIIVRQRHTGPVSDATQQAPRAEVTVKGVRFTEEKGGRNVVDLVAATGDFDRTRNVTRLTKVRLVFSGERSRDTMTVTANDAEYDNATRDVRLRGSVLAKGASGAEFRTEQLEYLAAKGVVRSAGRVSLADGNLQVEGVGLEGTVPGRSVRIMREVTAQIGPEGKR</sequence>
<comment type="caution">
    <text evidence="6">The sequence shown here is derived from an EMBL/GenBank/DDBJ whole genome shotgun (WGS) entry which is preliminary data.</text>
</comment>
<dbReference type="InterPro" id="IPR052363">
    <property type="entry name" value="LPS_export_LptC"/>
</dbReference>
<dbReference type="NCBIfam" id="TIGR04409">
    <property type="entry name" value="LptC_YrbK"/>
    <property type="match status" value="1"/>
</dbReference>
<evidence type="ECO:0000256" key="2">
    <source>
        <dbReference type="ARBA" id="ARBA00022519"/>
    </source>
</evidence>
<dbReference type="OrthoDB" id="5397263at2"/>
<evidence type="ECO:0000256" key="1">
    <source>
        <dbReference type="ARBA" id="ARBA00022475"/>
    </source>
</evidence>
<keyword evidence="2" id="KW-0997">Cell inner membrane</keyword>
<name>A0A562WQX8_9BACT</name>
<proteinExistence type="predicted"/>